<comment type="caution">
    <text evidence="2">The sequence shown here is derived from an EMBL/GenBank/DDBJ whole genome shotgun (WGS) entry which is preliminary data.</text>
</comment>
<organism evidence="2 3">
    <name type="scientific">Trifolium medium</name>
    <dbReference type="NCBI Taxonomy" id="97028"/>
    <lineage>
        <taxon>Eukaryota</taxon>
        <taxon>Viridiplantae</taxon>
        <taxon>Streptophyta</taxon>
        <taxon>Embryophyta</taxon>
        <taxon>Tracheophyta</taxon>
        <taxon>Spermatophyta</taxon>
        <taxon>Magnoliopsida</taxon>
        <taxon>eudicotyledons</taxon>
        <taxon>Gunneridae</taxon>
        <taxon>Pentapetalae</taxon>
        <taxon>rosids</taxon>
        <taxon>fabids</taxon>
        <taxon>Fabales</taxon>
        <taxon>Fabaceae</taxon>
        <taxon>Papilionoideae</taxon>
        <taxon>50 kb inversion clade</taxon>
        <taxon>NPAAA clade</taxon>
        <taxon>Hologalegina</taxon>
        <taxon>IRL clade</taxon>
        <taxon>Trifolieae</taxon>
        <taxon>Trifolium</taxon>
    </lineage>
</organism>
<keyword evidence="3" id="KW-1185">Reference proteome</keyword>
<feature type="region of interest" description="Disordered" evidence="1">
    <location>
        <begin position="1"/>
        <end position="56"/>
    </location>
</feature>
<evidence type="ECO:0000313" key="3">
    <source>
        <dbReference type="Proteomes" id="UP000265520"/>
    </source>
</evidence>
<reference evidence="2 3" key="1">
    <citation type="journal article" date="2018" name="Front. Plant Sci.">
        <title>Red Clover (Trifolium pratense) and Zigzag Clover (T. medium) - A Picture of Genomic Similarities and Differences.</title>
        <authorList>
            <person name="Dluhosova J."/>
            <person name="Istvanek J."/>
            <person name="Nedelnik J."/>
            <person name="Repkova J."/>
        </authorList>
    </citation>
    <scope>NUCLEOTIDE SEQUENCE [LARGE SCALE GENOMIC DNA]</scope>
    <source>
        <strain evidence="3">cv. 10/8</strain>
        <tissue evidence="2">Leaf</tissue>
    </source>
</reference>
<dbReference type="EMBL" id="LXQA010650628">
    <property type="protein sequence ID" value="MCI64175.1"/>
    <property type="molecule type" value="Genomic_DNA"/>
</dbReference>
<sequence length="56" mass="5887">LGASPTVKQEAGLHSPSPRGQNIPDHKKGENGRPSLPLRASTDGPTWRNGTSGQSR</sequence>
<feature type="non-terminal residue" evidence="2">
    <location>
        <position position="1"/>
    </location>
</feature>
<proteinExistence type="predicted"/>
<name>A0A392TWH4_9FABA</name>
<evidence type="ECO:0000256" key="1">
    <source>
        <dbReference type="SAM" id="MobiDB-lite"/>
    </source>
</evidence>
<dbReference type="AlphaFoldDB" id="A0A392TWH4"/>
<dbReference type="Proteomes" id="UP000265520">
    <property type="component" value="Unassembled WGS sequence"/>
</dbReference>
<evidence type="ECO:0000313" key="2">
    <source>
        <dbReference type="EMBL" id="MCI64175.1"/>
    </source>
</evidence>
<protein>
    <submittedName>
        <fullName evidence="2">Uncharacterized protein</fullName>
    </submittedName>
</protein>
<accession>A0A392TWH4</accession>